<dbReference type="Pfam" id="PF01909">
    <property type="entry name" value="NTP_transf_2"/>
    <property type="match status" value="1"/>
</dbReference>
<evidence type="ECO:0000259" key="1">
    <source>
        <dbReference type="Pfam" id="PF01909"/>
    </source>
</evidence>
<dbReference type="InterPro" id="IPR043519">
    <property type="entry name" value="NT_sf"/>
</dbReference>
<evidence type="ECO:0000313" key="3">
    <source>
        <dbReference type="Proteomes" id="UP000298484"/>
    </source>
</evidence>
<gene>
    <name evidence="2" type="ORF">E4U82_05110</name>
</gene>
<dbReference type="RefSeq" id="WP_135108996.1">
    <property type="nucleotide sequence ID" value="NZ_SRHY01000004.1"/>
</dbReference>
<dbReference type="AlphaFoldDB" id="A0A4Y9AH84"/>
<dbReference type="OrthoDB" id="9816197at2"/>
<accession>A0A4Y9AH84</accession>
<dbReference type="SUPFAM" id="SSF81301">
    <property type="entry name" value="Nucleotidyltransferase"/>
    <property type="match status" value="1"/>
</dbReference>
<dbReference type="InterPro" id="IPR002934">
    <property type="entry name" value="Polymerase_NTP_transf_dom"/>
</dbReference>
<dbReference type="PANTHER" id="PTHR43449:SF1">
    <property type="entry name" value="POLYMERASE BETA NUCLEOTIDYLTRANSFERASE DOMAIN-CONTAINING PROTEIN"/>
    <property type="match status" value="1"/>
</dbReference>
<evidence type="ECO:0000313" key="2">
    <source>
        <dbReference type="EMBL" id="TFJ93741.1"/>
    </source>
</evidence>
<dbReference type="Gene3D" id="3.30.460.10">
    <property type="entry name" value="Beta Polymerase, domain 2"/>
    <property type="match status" value="1"/>
</dbReference>
<dbReference type="CDD" id="cd05403">
    <property type="entry name" value="NT_KNTase_like"/>
    <property type="match status" value="1"/>
</dbReference>
<feature type="domain" description="Polymerase nucleotidyl transferase" evidence="1">
    <location>
        <begin position="13"/>
        <end position="69"/>
    </location>
</feature>
<dbReference type="GO" id="GO:0016779">
    <property type="term" value="F:nucleotidyltransferase activity"/>
    <property type="evidence" value="ECO:0007669"/>
    <property type="project" value="InterPro"/>
</dbReference>
<reference evidence="2 3" key="1">
    <citation type="submission" date="2019-03" db="EMBL/GenBank/DDBJ databases">
        <title>Genome sequence of Lentibacillus salicampi ATCC BAA-719.</title>
        <authorList>
            <person name="Maclea K.S."/>
            <person name="Simoes Junior M."/>
        </authorList>
    </citation>
    <scope>NUCLEOTIDE SEQUENCE [LARGE SCALE GENOMIC DNA]</scope>
    <source>
        <strain evidence="2 3">ATCC BAA-719</strain>
    </source>
</reference>
<name>A0A4Y9AH84_9BACI</name>
<keyword evidence="3" id="KW-1185">Reference proteome</keyword>
<organism evidence="2 3">
    <name type="scientific">Lentibacillus salicampi</name>
    <dbReference type="NCBI Taxonomy" id="175306"/>
    <lineage>
        <taxon>Bacteria</taxon>
        <taxon>Bacillati</taxon>
        <taxon>Bacillota</taxon>
        <taxon>Bacilli</taxon>
        <taxon>Bacillales</taxon>
        <taxon>Bacillaceae</taxon>
        <taxon>Lentibacillus</taxon>
    </lineage>
</organism>
<dbReference type="PANTHER" id="PTHR43449">
    <property type="entry name" value="NUCLEOTIDYLTRANSFERASE"/>
    <property type="match status" value="1"/>
</dbReference>
<comment type="caution">
    <text evidence="2">The sequence shown here is derived from an EMBL/GenBank/DDBJ whole genome shotgun (WGS) entry which is preliminary data.</text>
</comment>
<dbReference type="EMBL" id="SRHY01000004">
    <property type="protein sequence ID" value="TFJ93741.1"/>
    <property type="molecule type" value="Genomic_DNA"/>
</dbReference>
<sequence length="108" mass="12132">MAALPPKVIESIEQFLSNISSEIPVKKAVLFGSFAKGTYDEDSDIDLAIFSDYFENMLRVEGTTYLLIQAQEFDLDLEPVAFTGKEYDERLGIVDEILKTGIDVQETM</sequence>
<proteinExistence type="predicted"/>
<dbReference type="Proteomes" id="UP000298484">
    <property type="component" value="Unassembled WGS sequence"/>
</dbReference>
<protein>
    <recommendedName>
        <fullName evidence="1">Polymerase nucleotidyl transferase domain-containing protein</fullName>
    </recommendedName>
</protein>